<keyword evidence="1" id="KW-0812">Transmembrane</keyword>
<feature type="transmembrane region" description="Helical" evidence="1">
    <location>
        <begin position="158"/>
        <end position="180"/>
    </location>
</feature>
<evidence type="ECO:0000313" key="2">
    <source>
        <dbReference type="EMBL" id="KAF2421193.1"/>
    </source>
</evidence>
<protein>
    <submittedName>
        <fullName evidence="2">Uncharacterized protein</fullName>
    </submittedName>
</protein>
<keyword evidence="1" id="KW-1133">Transmembrane helix</keyword>
<accession>A0A9P4NHH0</accession>
<evidence type="ECO:0000256" key="1">
    <source>
        <dbReference type="SAM" id="Phobius"/>
    </source>
</evidence>
<proteinExistence type="predicted"/>
<dbReference type="AlphaFoldDB" id="A0A9P4NHH0"/>
<organism evidence="2 3">
    <name type="scientific">Tothia fuscella</name>
    <dbReference type="NCBI Taxonomy" id="1048955"/>
    <lineage>
        <taxon>Eukaryota</taxon>
        <taxon>Fungi</taxon>
        <taxon>Dikarya</taxon>
        <taxon>Ascomycota</taxon>
        <taxon>Pezizomycotina</taxon>
        <taxon>Dothideomycetes</taxon>
        <taxon>Pleosporomycetidae</taxon>
        <taxon>Venturiales</taxon>
        <taxon>Cylindrosympodiaceae</taxon>
        <taxon>Tothia</taxon>
    </lineage>
</organism>
<keyword evidence="3" id="KW-1185">Reference proteome</keyword>
<dbReference type="EMBL" id="MU007100">
    <property type="protein sequence ID" value="KAF2421193.1"/>
    <property type="molecule type" value="Genomic_DNA"/>
</dbReference>
<dbReference type="Proteomes" id="UP000800235">
    <property type="component" value="Unassembled WGS sequence"/>
</dbReference>
<comment type="caution">
    <text evidence="2">The sequence shown here is derived from an EMBL/GenBank/DDBJ whole genome shotgun (WGS) entry which is preliminary data.</text>
</comment>
<evidence type="ECO:0000313" key="3">
    <source>
        <dbReference type="Proteomes" id="UP000800235"/>
    </source>
</evidence>
<keyword evidence="1" id="KW-0472">Membrane</keyword>
<reference evidence="2" key="1">
    <citation type="journal article" date="2020" name="Stud. Mycol.">
        <title>101 Dothideomycetes genomes: a test case for predicting lifestyles and emergence of pathogens.</title>
        <authorList>
            <person name="Haridas S."/>
            <person name="Albert R."/>
            <person name="Binder M."/>
            <person name="Bloem J."/>
            <person name="Labutti K."/>
            <person name="Salamov A."/>
            <person name="Andreopoulos B."/>
            <person name="Baker S."/>
            <person name="Barry K."/>
            <person name="Bills G."/>
            <person name="Bluhm B."/>
            <person name="Cannon C."/>
            <person name="Castanera R."/>
            <person name="Culley D."/>
            <person name="Daum C."/>
            <person name="Ezra D."/>
            <person name="Gonzalez J."/>
            <person name="Henrissat B."/>
            <person name="Kuo A."/>
            <person name="Liang C."/>
            <person name="Lipzen A."/>
            <person name="Lutzoni F."/>
            <person name="Magnuson J."/>
            <person name="Mondo S."/>
            <person name="Nolan M."/>
            <person name="Ohm R."/>
            <person name="Pangilinan J."/>
            <person name="Park H.-J."/>
            <person name="Ramirez L."/>
            <person name="Alfaro M."/>
            <person name="Sun H."/>
            <person name="Tritt A."/>
            <person name="Yoshinaga Y."/>
            <person name="Zwiers L.-H."/>
            <person name="Turgeon B."/>
            <person name="Goodwin S."/>
            <person name="Spatafora J."/>
            <person name="Crous P."/>
            <person name="Grigoriev I."/>
        </authorList>
    </citation>
    <scope>NUCLEOTIDE SEQUENCE</scope>
    <source>
        <strain evidence="2">CBS 130266</strain>
    </source>
</reference>
<gene>
    <name evidence="2" type="ORF">EJ08DRAFT_702076</name>
</gene>
<name>A0A9P4NHH0_9PEZI</name>
<sequence>MEPSSDNMELEEIASNPDPAAAQLEELPEVLPTEPTSSITICSAQGNHLRKHIGTSVAILASLGALIVAVWYGYWSLRIQRWRAMSEFRDQCRDYQASGKHFFGPTACDEILKQAPTRPPIRLLRRASEQWAKENSEILAGLAPLLSIFAWRKIASTAIISFASSCFGILLSSMCLQIIAQIDTGKLKPKTFARKIVFLEIGDRNWIGDFAPFYPACYQTALEQPWLFTFRAIMLFLPWALFNVIVSWKIGRDDVVSLITFASTVSYFRQFRFRRLQTQYVASVVENPVDCKMLDEKLADSLRNQASTAQIKTTGLEHFQIHSRRKRGKSTERKPLV</sequence>
<feature type="transmembrane region" description="Helical" evidence="1">
    <location>
        <begin position="53"/>
        <end position="75"/>
    </location>
</feature>
<feature type="transmembrane region" description="Helical" evidence="1">
    <location>
        <begin position="228"/>
        <end position="248"/>
    </location>
</feature>